<comment type="similarity">
    <text evidence="2">Belongs to the MGMT family.</text>
</comment>
<dbReference type="GO" id="GO:0003908">
    <property type="term" value="F:methylated-DNA-[protein]-cysteine S-methyltransferase activity"/>
    <property type="evidence" value="ECO:0007669"/>
    <property type="project" value="UniProtKB-EC"/>
</dbReference>
<dbReference type="InterPro" id="IPR001497">
    <property type="entry name" value="MethylDNA_cys_MeTrfase_AS"/>
</dbReference>
<evidence type="ECO:0000313" key="10">
    <source>
        <dbReference type="EMBL" id="EPD99969.1"/>
    </source>
</evidence>
<evidence type="ECO:0000256" key="3">
    <source>
        <dbReference type="ARBA" id="ARBA00011918"/>
    </source>
</evidence>
<evidence type="ECO:0000259" key="9">
    <source>
        <dbReference type="Pfam" id="PF01035"/>
    </source>
</evidence>
<keyword evidence="5 10" id="KW-0808">Transferase</keyword>
<dbReference type="EC" id="2.1.1.63" evidence="3"/>
<dbReference type="Pfam" id="PF01035">
    <property type="entry name" value="DNA_binding_1"/>
    <property type="match status" value="1"/>
</dbReference>
<evidence type="ECO:0000256" key="4">
    <source>
        <dbReference type="ARBA" id="ARBA00022603"/>
    </source>
</evidence>
<dbReference type="GO" id="GO:0032259">
    <property type="term" value="P:methylation"/>
    <property type="evidence" value="ECO:0007669"/>
    <property type="project" value="UniProtKB-KW"/>
</dbReference>
<dbReference type="GO" id="GO:0006281">
    <property type="term" value="P:DNA repair"/>
    <property type="evidence" value="ECO:0007669"/>
    <property type="project" value="UniProtKB-KW"/>
</dbReference>
<dbReference type="HOGENOM" id="CLU_2345618_0_0_4"/>
<dbReference type="NCBIfam" id="TIGR00589">
    <property type="entry name" value="ogt"/>
    <property type="match status" value="1"/>
</dbReference>
<dbReference type="EMBL" id="ATCF01000012">
    <property type="protein sequence ID" value="EPD99969.1"/>
    <property type="molecule type" value="Genomic_DNA"/>
</dbReference>
<evidence type="ECO:0000313" key="11">
    <source>
        <dbReference type="Proteomes" id="UP000014400"/>
    </source>
</evidence>
<dbReference type="Gene3D" id="1.10.10.10">
    <property type="entry name" value="Winged helix-like DNA-binding domain superfamily/Winged helix DNA-binding domain"/>
    <property type="match status" value="1"/>
</dbReference>
<dbReference type="CDD" id="cd06445">
    <property type="entry name" value="ATase"/>
    <property type="match status" value="1"/>
</dbReference>
<dbReference type="PROSITE" id="PS00374">
    <property type="entry name" value="MGMT"/>
    <property type="match status" value="1"/>
</dbReference>
<evidence type="ECO:0000256" key="1">
    <source>
        <dbReference type="ARBA" id="ARBA00001286"/>
    </source>
</evidence>
<dbReference type="SUPFAM" id="SSF46767">
    <property type="entry name" value="Methylated DNA-protein cysteine methyltransferase, C-terminal domain"/>
    <property type="match status" value="1"/>
</dbReference>
<dbReference type="Proteomes" id="UP000014400">
    <property type="component" value="Unassembled WGS sequence"/>
</dbReference>
<comment type="catalytic activity">
    <reaction evidence="8">
        <text>a 6-O-methyl-2'-deoxyguanosine in DNA + L-cysteinyl-[protein] = S-methyl-L-cysteinyl-[protein] + a 2'-deoxyguanosine in DNA</text>
        <dbReference type="Rhea" id="RHEA:24000"/>
        <dbReference type="Rhea" id="RHEA-COMP:10131"/>
        <dbReference type="Rhea" id="RHEA-COMP:10132"/>
        <dbReference type="Rhea" id="RHEA-COMP:11367"/>
        <dbReference type="Rhea" id="RHEA-COMP:11368"/>
        <dbReference type="ChEBI" id="CHEBI:29950"/>
        <dbReference type="ChEBI" id="CHEBI:82612"/>
        <dbReference type="ChEBI" id="CHEBI:85445"/>
        <dbReference type="ChEBI" id="CHEBI:85448"/>
        <dbReference type="EC" id="2.1.1.63"/>
    </reaction>
</comment>
<keyword evidence="6" id="KW-0227">DNA damage</keyword>
<dbReference type="PANTHER" id="PTHR10815">
    <property type="entry name" value="METHYLATED-DNA--PROTEIN-CYSTEINE METHYLTRANSFERASE"/>
    <property type="match status" value="1"/>
</dbReference>
<keyword evidence="7" id="KW-0234">DNA repair</keyword>
<gene>
    <name evidence="10" type="ORF">HMPREF1476_00775</name>
</gene>
<evidence type="ECO:0000256" key="2">
    <source>
        <dbReference type="ARBA" id="ARBA00008711"/>
    </source>
</evidence>
<comment type="catalytic activity">
    <reaction evidence="1">
        <text>a 4-O-methyl-thymidine in DNA + L-cysteinyl-[protein] = a thymidine in DNA + S-methyl-L-cysteinyl-[protein]</text>
        <dbReference type="Rhea" id="RHEA:53428"/>
        <dbReference type="Rhea" id="RHEA-COMP:10131"/>
        <dbReference type="Rhea" id="RHEA-COMP:10132"/>
        <dbReference type="Rhea" id="RHEA-COMP:13555"/>
        <dbReference type="Rhea" id="RHEA-COMP:13556"/>
        <dbReference type="ChEBI" id="CHEBI:29950"/>
        <dbReference type="ChEBI" id="CHEBI:82612"/>
        <dbReference type="ChEBI" id="CHEBI:137386"/>
        <dbReference type="ChEBI" id="CHEBI:137387"/>
        <dbReference type="EC" id="2.1.1.63"/>
    </reaction>
</comment>
<comment type="caution">
    <text evidence="10">The sequence shown here is derived from an EMBL/GenBank/DDBJ whole genome shotgun (WGS) entry which is preliminary data.</text>
</comment>
<dbReference type="AlphaFoldDB" id="S3CHD3"/>
<reference evidence="10 11" key="1">
    <citation type="submission" date="2013-04" db="EMBL/GenBank/DDBJ databases">
        <title>The Genome Sequence of Sutterella wadsworthensis HGA0223.</title>
        <authorList>
            <consortium name="The Broad Institute Genomics Platform"/>
            <person name="Earl A."/>
            <person name="Ward D."/>
            <person name="Feldgarden M."/>
            <person name="Gevers D."/>
            <person name="Schmidt T.M."/>
            <person name="Dover J."/>
            <person name="Dai D."/>
            <person name="Walker B."/>
            <person name="Young S."/>
            <person name="Zeng Q."/>
            <person name="Gargeya S."/>
            <person name="Fitzgerald M."/>
            <person name="Haas B."/>
            <person name="Abouelleil A."/>
            <person name="Allen A.W."/>
            <person name="Alvarado L."/>
            <person name="Arachchi H.M."/>
            <person name="Berlin A.M."/>
            <person name="Chapman S.B."/>
            <person name="Gainer-Dewar J."/>
            <person name="Goldberg J."/>
            <person name="Griggs A."/>
            <person name="Gujja S."/>
            <person name="Hansen M."/>
            <person name="Howarth C."/>
            <person name="Imamovic A."/>
            <person name="Ireland A."/>
            <person name="Larimer J."/>
            <person name="McCowan C."/>
            <person name="Murphy C."/>
            <person name="Pearson M."/>
            <person name="Poon T.W."/>
            <person name="Priest M."/>
            <person name="Roberts A."/>
            <person name="Saif S."/>
            <person name="Shea T."/>
            <person name="Sisk P."/>
            <person name="Sykes S."/>
            <person name="Wortman J."/>
            <person name="Nusbaum C."/>
            <person name="Birren B."/>
        </authorList>
    </citation>
    <scope>NUCLEOTIDE SEQUENCE [LARGE SCALE GENOMIC DNA]</scope>
    <source>
        <strain evidence="10 11">HGA0223</strain>
    </source>
</reference>
<dbReference type="STRING" id="1203554.HMPREF1476_00775"/>
<keyword evidence="4 10" id="KW-0489">Methyltransferase</keyword>
<feature type="domain" description="Methylated-DNA-[protein]-cysteine S-methyltransferase DNA binding" evidence="9">
    <location>
        <begin position="5"/>
        <end position="68"/>
    </location>
</feature>
<keyword evidence="11" id="KW-1185">Reference proteome</keyword>
<organism evidence="10 11">
    <name type="scientific">Sutterella wadsworthensis HGA0223</name>
    <dbReference type="NCBI Taxonomy" id="1203554"/>
    <lineage>
        <taxon>Bacteria</taxon>
        <taxon>Pseudomonadati</taxon>
        <taxon>Pseudomonadota</taxon>
        <taxon>Betaproteobacteria</taxon>
        <taxon>Burkholderiales</taxon>
        <taxon>Sutterellaceae</taxon>
        <taxon>Sutterella</taxon>
    </lineage>
</organism>
<protein>
    <recommendedName>
        <fullName evidence="3">methylated-DNA--[protein]-cysteine S-methyltransferase</fullName>
        <ecNumber evidence="3">2.1.1.63</ecNumber>
    </recommendedName>
</protein>
<evidence type="ECO:0000256" key="7">
    <source>
        <dbReference type="ARBA" id="ARBA00023204"/>
    </source>
</evidence>
<dbReference type="eggNOG" id="COG0350">
    <property type="taxonomic scope" value="Bacteria"/>
</dbReference>
<name>S3CHD3_9BURK</name>
<dbReference type="InterPro" id="IPR014048">
    <property type="entry name" value="MethylDNA_cys_MeTrfase_DNA-bd"/>
</dbReference>
<dbReference type="PANTHER" id="PTHR10815:SF5">
    <property type="entry name" value="METHYLATED-DNA--PROTEIN-CYSTEINE METHYLTRANSFERASE"/>
    <property type="match status" value="1"/>
</dbReference>
<evidence type="ECO:0000256" key="5">
    <source>
        <dbReference type="ARBA" id="ARBA00022679"/>
    </source>
</evidence>
<dbReference type="FunFam" id="1.10.10.10:FF:000214">
    <property type="entry name" value="Methylated-DNA--protein-cysteine methyltransferase"/>
    <property type="match status" value="1"/>
</dbReference>
<dbReference type="InterPro" id="IPR036388">
    <property type="entry name" value="WH-like_DNA-bd_sf"/>
</dbReference>
<accession>S3CHD3</accession>
<dbReference type="InterPro" id="IPR036217">
    <property type="entry name" value="MethylDNA_cys_MeTrfase_DNAb"/>
</dbReference>
<evidence type="ECO:0000256" key="8">
    <source>
        <dbReference type="ARBA" id="ARBA00049348"/>
    </source>
</evidence>
<proteinExistence type="inferred from homology"/>
<sequence length="97" mass="10267">MIGSEFQARVWHALTKIPYGKTISYGEIAREVNSPKAVRAVGGAVGANLFSIIIPCHRVVGANGSPSRAMAADMPPSVIFLRWNLGSRLTSSRSAAA</sequence>
<evidence type="ECO:0000256" key="6">
    <source>
        <dbReference type="ARBA" id="ARBA00022763"/>
    </source>
</evidence>